<dbReference type="RefSeq" id="WP_213515365.1">
    <property type="nucleotide sequence ID" value="NZ_BOSE01000004.1"/>
</dbReference>
<name>A0A920CYV4_9BACL</name>
<protein>
    <submittedName>
        <fullName evidence="1">Uncharacterized protein</fullName>
    </submittedName>
</protein>
<reference evidence="1" key="1">
    <citation type="submission" date="2021-03" db="EMBL/GenBank/DDBJ databases">
        <title>Antimicrobial resistance genes in bacteria isolated from Japanese honey, and their potential for conferring macrolide and lincosamide resistance in the American foulbrood pathogen Paenibacillus larvae.</title>
        <authorList>
            <person name="Okamoto M."/>
            <person name="Kumagai M."/>
            <person name="Kanamori H."/>
            <person name="Takamatsu D."/>
        </authorList>
    </citation>
    <scope>NUCLEOTIDE SEQUENCE</scope>
    <source>
        <strain evidence="1">J40TS1</strain>
    </source>
</reference>
<accession>A0A920CYV4</accession>
<gene>
    <name evidence="1" type="ORF">J40TS1_24200</name>
</gene>
<dbReference type="AlphaFoldDB" id="A0A920CYV4"/>
<organism evidence="1 2">
    <name type="scientific">Paenibacillus montaniterrae</name>
    <dbReference type="NCBI Taxonomy" id="429341"/>
    <lineage>
        <taxon>Bacteria</taxon>
        <taxon>Bacillati</taxon>
        <taxon>Bacillota</taxon>
        <taxon>Bacilli</taxon>
        <taxon>Bacillales</taxon>
        <taxon>Paenibacillaceae</taxon>
        <taxon>Paenibacillus</taxon>
    </lineage>
</organism>
<proteinExistence type="predicted"/>
<evidence type="ECO:0000313" key="1">
    <source>
        <dbReference type="EMBL" id="GIP16778.1"/>
    </source>
</evidence>
<dbReference type="EMBL" id="BOSE01000004">
    <property type="protein sequence ID" value="GIP16778.1"/>
    <property type="molecule type" value="Genomic_DNA"/>
</dbReference>
<dbReference type="Proteomes" id="UP000683139">
    <property type="component" value="Unassembled WGS sequence"/>
</dbReference>
<evidence type="ECO:0000313" key="2">
    <source>
        <dbReference type="Proteomes" id="UP000683139"/>
    </source>
</evidence>
<comment type="caution">
    <text evidence="1">The sequence shown here is derived from an EMBL/GenBank/DDBJ whole genome shotgun (WGS) entry which is preliminary data.</text>
</comment>
<sequence length="75" mass="8611">MVSEDQLNAFRLSGELVRVVRDSLESNDVTGIVVAWDDDSVMIRKRNKRVVKLSRTYIYIAASEERPNVIDEVNE</sequence>
<keyword evidence="2" id="KW-1185">Reference proteome</keyword>